<dbReference type="Gene3D" id="3.60.20.10">
    <property type="entry name" value="Glutamine Phosphoribosylpyrophosphate, subunit 1, domain 1"/>
    <property type="match status" value="1"/>
</dbReference>
<comment type="caution">
    <text evidence="2">The sequence shown here is derived from an EMBL/GenBank/DDBJ whole genome shotgun (WGS) entry which is preliminary data.</text>
</comment>
<dbReference type="InterPro" id="IPR014927">
    <property type="entry name" value="PG-bd_2"/>
</dbReference>
<accession>A0ABW2ELZ3</accession>
<feature type="domain" description="Putative peptidoglycan binding" evidence="1">
    <location>
        <begin position="211"/>
        <end position="282"/>
    </location>
</feature>
<dbReference type="InterPro" id="IPR010430">
    <property type="entry name" value="DUF1028"/>
</dbReference>
<dbReference type="SUPFAM" id="SSF56235">
    <property type="entry name" value="N-terminal nucleophile aminohydrolases (Ntn hydrolases)"/>
    <property type="match status" value="1"/>
</dbReference>
<dbReference type="RefSeq" id="WP_204708010.1">
    <property type="nucleotide sequence ID" value="NZ_JBHSZV010000013.1"/>
</dbReference>
<dbReference type="Pfam" id="PF06267">
    <property type="entry name" value="DUF1028"/>
    <property type="match status" value="1"/>
</dbReference>
<dbReference type="PANTHER" id="PTHR39328">
    <property type="entry name" value="BLL2871 PROTEIN"/>
    <property type="match status" value="1"/>
</dbReference>
<name>A0ABW2ELZ3_9BACI</name>
<organism evidence="2 3">
    <name type="scientific">Halobacillus seohaensis</name>
    <dbReference type="NCBI Taxonomy" id="447421"/>
    <lineage>
        <taxon>Bacteria</taxon>
        <taxon>Bacillati</taxon>
        <taxon>Bacillota</taxon>
        <taxon>Bacilli</taxon>
        <taxon>Bacillales</taxon>
        <taxon>Bacillaceae</taxon>
        <taxon>Halobacillus</taxon>
    </lineage>
</organism>
<dbReference type="InterPro" id="IPR029055">
    <property type="entry name" value="Ntn_hydrolases_N"/>
</dbReference>
<gene>
    <name evidence="2" type="ORF">ACFQIC_06010</name>
</gene>
<evidence type="ECO:0000313" key="2">
    <source>
        <dbReference type="EMBL" id="MFC7061414.1"/>
    </source>
</evidence>
<evidence type="ECO:0000313" key="3">
    <source>
        <dbReference type="Proteomes" id="UP001596410"/>
    </source>
</evidence>
<evidence type="ECO:0000259" key="1">
    <source>
        <dbReference type="Pfam" id="PF08823"/>
    </source>
</evidence>
<dbReference type="EMBL" id="JBHSZV010000013">
    <property type="protein sequence ID" value="MFC7061414.1"/>
    <property type="molecule type" value="Genomic_DNA"/>
</dbReference>
<dbReference type="Pfam" id="PF08823">
    <property type="entry name" value="PG_binding_2"/>
    <property type="match status" value="1"/>
</dbReference>
<reference evidence="3" key="1">
    <citation type="journal article" date="2019" name="Int. J. Syst. Evol. Microbiol.">
        <title>The Global Catalogue of Microorganisms (GCM) 10K type strain sequencing project: providing services to taxonomists for standard genome sequencing and annotation.</title>
        <authorList>
            <consortium name="The Broad Institute Genomics Platform"/>
            <consortium name="The Broad Institute Genome Sequencing Center for Infectious Disease"/>
            <person name="Wu L."/>
            <person name="Ma J."/>
        </authorList>
    </citation>
    <scope>NUCLEOTIDE SEQUENCE [LARGE SCALE GENOMIC DNA]</scope>
    <source>
        <strain evidence="3">CGMCC 4.1621</strain>
    </source>
</reference>
<sequence>MNQIIATFSIVGADPETGEIGVAVQSKFLGVGAVVPWAEAGVGAIATQAFANPMYGPDGLSYLKRGFDAQETIDQLINDDSGSAERQVGVVDAKGNAATFTGEKCYDWAGGVTGKHYAAQGNILVNKETVTEMGQAFETSEGSLADRLLEGLKAAQQAGGDSRGKQSAAIYVVKEKGGYGGLSDVSVNLRVDDHPEPIQELERIYKLHQLYFAETKEDQVIRIEGELKQEVMENLYRVGYLKTQSPRHKELYDGLRAFLHTENFEEREQKQGFIDLEVFEFLKQMNRS</sequence>
<keyword evidence="3" id="KW-1185">Reference proteome</keyword>
<dbReference type="Proteomes" id="UP001596410">
    <property type="component" value="Unassembled WGS sequence"/>
</dbReference>
<dbReference type="PANTHER" id="PTHR39328:SF1">
    <property type="entry name" value="BLL2871 PROTEIN"/>
    <property type="match status" value="1"/>
</dbReference>
<proteinExistence type="predicted"/>
<protein>
    <submittedName>
        <fullName evidence="2">DUF1028 domain-containing protein</fullName>
    </submittedName>
</protein>